<evidence type="ECO:0000313" key="3">
    <source>
        <dbReference type="EMBL" id="GGA66401.1"/>
    </source>
</evidence>
<dbReference type="Pfam" id="PF03401">
    <property type="entry name" value="TctC"/>
    <property type="match status" value="1"/>
</dbReference>
<dbReference type="SUPFAM" id="SSF53850">
    <property type="entry name" value="Periplasmic binding protein-like II"/>
    <property type="match status" value="1"/>
</dbReference>
<dbReference type="AlphaFoldDB" id="A0A916W544"/>
<keyword evidence="2" id="KW-0732">Signal</keyword>
<comment type="caution">
    <text evidence="3">The sequence shown here is derived from an EMBL/GenBank/DDBJ whole genome shotgun (WGS) entry which is preliminary data.</text>
</comment>
<evidence type="ECO:0000313" key="4">
    <source>
        <dbReference type="Proteomes" id="UP000636264"/>
    </source>
</evidence>
<dbReference type="PANTHER" id="PTHR42928:SF5">
    <property type="entry name" value="BLR1237 PROTEIN"/>
    <property type="match status" value="1"/>
</dbReference>
<evidence type="ECO:0000256" key="1">
    <source>
        <dbReference type="ARBA" id="ARBA00006987"/>
    </source>
</evidence>
<dbReference type="Gene3D" id="3.40.190.150">
    <property type="entry name" value="Bordetella uptake gene, domain 1"/>
    <property type="match status" value="1"/>
</dbReference>
<organism evidence="3 4">
    <name type="scientific">Nitratireductor aestuarii</name>
    <dbReference type="NCBI Taxonomy" id="1735103"/>
    <lineage>
        <taxon>Bacteria</taxon>
        <taxon>Pseudomonadati</taxon>
        <taxon>Pseudomonadota</taxon>
        <taxon>Alphaproteobacteria</taxon>
        <taxon>Hyphomicrobiales</taxon>
        <taxon>Phyllobacteriaceae</taxon>
        <taxon>Nitratireductor</taxon>
    </lineage>
</organism>
<accession>A0A916W544</accession>
<feature type="chain" id="PRO_5037778272" description="Tripartite tricarboxylate transporter substrate binding protein" evidence="2">
    <location>
        <begin position="26"/>
        <end position="327"/>
    </location>
</feature>
<dbReference type="PIRSF" id="PIRSF017082">
    <property type="entry name" value="YflP"/>
    <property type="match status" value="1"/>
</dbReference>
<dbReference type="EMBL" id="BMIF01000005">
    <property type="protein sequence ID" value="GGA66401.1"/>
    <property type="molecule type" value="Genomic_DNA"/>
</dbReference>
<comment type="similarity">
    <text evidence="1">Belongs to the UPF0065 (bug) family.</text>
</comment>
<dbReference type="CDD" id="cd07012">
    <property type="entry name" value="PBP2_Bug_TTT"/>
    <property type="match status" value="1"/>
</dbReference>
<feature type="signal peptide" evidence="2">
    <location>
        <begin position="1"/>
        <end position="25"/>
    </location>
</feature>
<dbReference type="RefSeq" id="WP_188720946.1">
    <property type="nucleotide sequence ID" value="NZ_BMIF01000005.1"/>
</dbReference>
<proteinExistence type="inferred from homology"/>
<sequence>MRLDFLCVAAAVATSVTAFALPATAADWPNQPITMIVPFPAGGGSDPVARMVADGLSKKFNQPVLVDFRPGGSATVGTNLVAKAKADGYTIMLSPNTPVVNVKYTIQDLPYDVEDLVAVTQLTDASIMLVANKNFEPNNFAELVEYAKANPGKINLAVQGTGGVSHFAASLIQSELGLDFNMVPYKGAGDMISDMMSGVVDIGFGFPTGFFSGVEAGKLKFVTSLADARSKALPDIATTAEEGFPQIRASAWLMLFAPKGTPAEVLEKLSTSTNEVLADPDITKRLEDLGYAVTAESSPEKAQALLEQDRTDFAKVIESGAMKLGAE</sequence>
<dbReference type="PANTHER" id="PTHR42928">
    <property type="entry name" value="TRICARBOXYLATE-BINDING PROTEIN"/>
    <property type="match status" value="1"/>
</dbReference>
<dbReference type="InterPro" id="IPR042100">
    <property type="entry name" value="Bug_dom1"/>
</dbReference>
<reference evidence="3" key="1">
    <citation type="journal article" date="2014" name="Int. J. Syst. Evol. Microbiol.">
        <title>Complete genome sequence of Corynebacterium casei LMG S-19264T (=DSM 44701T), isolated from a smear-ripened cheese.</title>
        <authorList>
            <consortium name="US DOE Joint Genome Institute (JGI-PGF)"/>
            <person name="Walter F."/>
            <person name="Albersmeier A."/>
            <person name="Kalinowski J."/>
            <person name="Ruckert C."/>
        </authorList>
    </citation>
    <scope>NUCLEOTIDE SEQUENCE</scope>
    <source>
        <strain evidence="3">CGMCC 1.15320</strain>
    </source>
</reference>
<evidence type="ECO:0008006" key="5">
    <source>
        <dbReference type="Google" id="ProtNLM"/>
    </source>
</evidence>
<evidence type="ECO:0000256" key="2">
    <source>
        <dbReference type="SAM" id="SignalP"/>
    </source>
</evidence>
<name>A0A916W544_9HYPH</name>
<protein>
    <recommendedName>
        <fullName evidence="5">Tripartite tricarboxylate transporter substrate binding protein</fullName>
    </recommendedName>
</protein>
<dbReference type="Gene3D" id="3.40.190.10">
    <property type="entry name" value="Periplasmic binding protein-like II"/>
    <property type="match status" value="1"/>
</dbReference>
<gene>
    <name evidence="3" type="ORF">GCM10011385_20370</name>
</gene>
<dbReference type="InterPro" id="IPR005064">
    <property type="entry name" value="BUG"/>
</dbReference>
<keyword evidence="4" id="KW-1185">Reference proteome</keyword>
<reference evidence="3" key="2">
    <citation type="submission" date="2020-09" db="EMBL/GenBank/DDBJ databases">
        <authorList>
            <person name="Sun Q."/>
            <person name="Zhou Y."/>
        </authorList>
    </citation>
    <scope>NUCLEOTIDE SEQUENCE</scope>
    <source>
        <strain evidence="3">CGMCC 1.15320</strain>
    </source>
</reference>
<dbReference type="Proteomes" id="UP000636264">
    <property type="component" value="Unassembled WGS sequence"/>
</dbReference>